<sequence>MLGWGSLCARAMLVLATIACLAGASLAHAAEQWQNEWAVAPGFSITSDTKGYDFPSAIAFVPNPGPGPKDPLYFVTEVRGTIKVVTNDRSIHTFAQDIVGSKPPEELPALVAETGMAGLYLDPTHGYVYVSFAYRDEGMVLRNNLVRFESTPEVFSLEPKSKLSFTEIFADQPSSQSHQIGAMLVHEGYLYVSVGDALQTHLVRDLNYTVGKILRMTLDGKPVPDNPFYIDDDVKKPANFVWAYGLRNPFGLTVAEKGLF</sequence>
<dbReference type="AlphaFoldDB" id="X0UPA6"/>
<dbReference type="InterPro" id="IPR011041">
    <property type="entry name" value="Quinoprot_gluc/sorb_DH_b-prop"/>
</dbReference>
<dbReference type="Gene3D" id="2.120.10.30">
    <property type="entry name" value="TolB, C-terminal domain"/>
    <property type="match status" value="1"/>
</dbReference>
<accession>X0UPA6</accession>
<gene>
    <name evidence="2" type="ORF">S01H1_34246</name>
</gene>
<evidence type="ECO:0000313" key="2">
    <source>
        <dbReference type="EMBL" id="GAG02128.1"/>
    </source>
</evidence>
<evidence type="ECO:0000259" key="1">
    <source>
        <dbReference type="Pfam" id="PF07995"/>
    </source>
</evidence>
<protein>
    <recommendedName>
        <fullName evidence="1">Glucose/Sorbosone dehydrogenase domain-containing protein</fullName>
    </recommendedName>
</protein>
<organism evidence="2">
    <name type="scientific">marine sediment metagenome</name>
    <dbReference type="NCBI Taxonomy" id="412755"/>
    <lineage>
        <taxon>unclassified sequences</taxon>
        <taxon>metagenomes</taxon>
        <taxon>ecological metagenomes</taxon>
    </lineage>
</organism>
<feature type="non-terminal residue" evidence="2">
    <location>
        <position position="260"/>
    </location>
</feature>
<dbReference type="Pfam" id="PF07995">
    <property type="entry name" value="GSDH"/>
    <property type="match status" value="1"/>
</dbReference>
<name>X0UPA6_9ZZZZ</name>
<comment type="caution">
    <text evidence="2">The sequence shown here is derived from an EMBL/GenBank/DDBJ whole genome shotgun (WGS) entry which is preliminary data.</text>
</comment>
<dbReference type="InterPro" id="IPR011042">
    <property type="entry name" value="6-blade_b-propeller_TolB-like"/>
</dbReference>
<dbReference type="PANTHER" id="PTHR19328:SF75">
    <property type="entry name" value="ALDOSE SUGAR DEHYDROGENASE YLII"/>
    <property type="match status" value="1"/>
</dbReference>
<dbReference type="PANTHER" id="PTHR19328">
    <property type="entry name" value="HEDGEHOG-INTERACTING PROTEIN"/>
    <property type="match status" value="1"/>
</dbReference>
<feature type="domain" description="Glucose/Sorbosone dehydrogenase" evidence="1">
    <location>
        <begin position="71"/>
        <end position="257"/>
    </location>
</feature>
<reference evidence="2" key="1">
    <citation type="journal article" date="2014" name="Front. Microbiol.">
        <title>High frequency of phylogenetically diverse reductive dehalogenase-homologous genes in deep subseafloor sedimentary metagenomes.</title>
        <authorList>
            <person name="Kawai M."/>
            <person name="Futagami T."/>
            <person name="Toyoda A."/>
            <person name="Takaki Y."/>
            <person name="Nishi S."/>
            <person name="Hori S."/>
            <person name="Arai W."/>
            <person name="Tsubouchi T."/>
            <person name="Morono Y."/>
            <person name="Uchiyama I."/>
            <person name="Ito T."/>
            <person name="Fujiyama A."/>
            <person name="Inagaki F."/>
            <person name="Takami H."/>
        </authorList>
    </citation>
    <scope>NUCLEOTIDE SEQUENCE</scope>
    <source>
        <strain evidence="2">Expedition CK06-06</strain>
    </source>
</reference>
<proteinExistence type="predicted"/>
<dbReference type="SUPFAM" id="SSF50952">
    <property type="entry name" value="Soluble quinoprotein glucose dehydrogenase"/>
    <property type="match status" value="1"/>
</dbReference>
<dbReference type="InterPro" id="IPR012938">
    <property type="entry name" value="Glc/Sorbosone_DH"/>
</dbReference>
<dbReference type="EMBL" id="BARS01021308">
    <property type="protein sequence ID" value="GAG02128.1"/>
    <property type="molecule type" value="Genomic_DNA"/>
</dbReference>